<dbReference type="Proteomes" id="UP000663722">
    <property type="component" value="Chromosome"/>
</dbReference>
<organism evidence="2 3">
    <name type="scientific">Desulfonema magnum</name>
    <dbReference type="NCBI Taxonomy" id="45655"/>
    <lineage>
        <taxon>Bacteria</taxon>
        <taxon>Pseudomonadati</taxon>
        <taxon>Thermodesulfobacteriota</taxon>
        <taxon>Desulfobacteria</taxon>
        <taxon>Desulfobacterales</taxon>
        <taxon>Desulfococcaceae</taxon>
        <taxon>Desulfonema</taxon>
    </lineage>
</organism>
<feature type="compositionally biased region" description="Basic residues" evidence="1">
    <location>
        <begin position="8"/>
        <end position="24"/>
    </location>
</feature>
<evidence type="ECO:0000313" key="2">
    <source>
        <dbReference type="EMBL" id="QTA93540.1"/>
    </source>
</evidence>
<sequence length="67" mass="8033">MPSWQKNGRFRFSHIRKNQPQRHRGITKRLRETSCLRAFVAKKRPLPLFTYPKKSAAKTQRNHKETS</sequence>
<name>A0A975GTW7_9BACT</name>
<gene>
    <name evidence="2" type="ORF">dnm_096420</name>
</gene>
<reference evidence="2" key="1">
    <citation type="journal article" date="2021" name="Microb. Physiol.">
        <title>Proteogenomic Insights into the Physiology of Marine, Sulfate-Reducing, Filamentous Desulfonema limicola and Desulfonema magnum.</title>
        <authorList>
            <person name="Schnaars V."/>
            <person name="Wohlbrand L."/>
            <person name="Scheve S."/>
            <person name="Hinrichs C."/>
            <person name="Reinhardt R."/>
            <person name="Rabus R."/>
        </authorList>
    </citation>
    <scope>NUCLEOTIDE SEQUENCE</scope>
    <source>
        <strain evidence="2">4be13</strain>
    </source>
</reference>
<proteinExistence type="predicted"/>
<keyword evidence="3" id="KW-1185">Reference proteome</keyword>
<dbReference type="KEGG" id="dmm:dnm_096420"/>
<feature type="region of interest" description="Disordered" evidence="1">
    <location>
        <begin position="1"/>
        <end position="24"/>
    </location>
</feature>
<dbReference type="EMBL" id="CP061800">
    <property type="protein sequence ID" value="QTA93540.1"/>
    <property type="molecule type" value="Genomic_DNA"/>
</dbReference>
<dbReference type="AlphaFoldDB" id="A0A975GTW7"/>
<evidence type="ECO:0000313" key="3">
    <source>
        <dbReference type="Proteomes" id="UP000663722"/>
    </source>
</evidence>
<protein>
    <submittedName>
        <fullName evidence="2">Uncharacterized protein</fullName>
    </submittedName>
</protein>
<accession>A0A975GTW7</accession>
<evidence type="ECO:0000256" key="1">
    <source>
        <dbReference type="SAM" id="MobiDB-lite"/>
    </source>
</evidence>